<organism evidence="3 4">
    <name type="scientific">Polaromonas vacuolata</name>
    <dbReference type="NCBI Taxonomy" id="37448"/>
    <lineage>
        <taxon>Bacteria</taxon>
        <taxon>Pseudomonadati</taxon>
        <taxon>Pseudomonadota</taxon>
        <taxon>Betaproteobacteria</taxon>
        <taxon>Burkholderiales</taxon>
        <taxon>Comamonadaceae</taxon>
        <taxon>Polaromonas</taxon>
    </lineage>
</organism>
<dbReference type="PANTHER" id="PTHR30203:SF24">
    <property type="entry name" value="BLR4935 PROTEIN"/>
    <property type="match status" value="1"/>
</dbReference>
<dbReference type="SUPFAM" id="SSF56954">
    <property type="entry name" value="Outer membrane efflux proteins (OEP)"/>
    <property type="match status" value="1"/>
</dbReference>
<accession>A0A6H2HCQ7</accession>
<feature type="coiled-coil region" evidence="1">
    <location>
        <begin position="325"/>
        <end position="359"/>
    </location>
</feature>
<dbReference type="Gene3D" id="1.20.1600.10">
    <property type="entry name" value="Outer membrane efflux proteins (OEP)"/>
    <property type="match status" value="1"/>
</dbReference>
<reference evidence="3 4" key="1">
    <citation type="submission" date="2020-04" db="EMBL/GenBank/DDBJ databases">
        <title>Complete genome of a Psychrophilic, Marine, Gas Vacuolate Bacterium Polaromonas vacuolata KCTC 22033T.</title>
        <authorList>
            <person name="Hwang K."/>
            <person name="Kim K.M."/>
        </authorList>
    </citation>
    <scope>NUCLEOTIDE SEQUENCE [LARGE SCALE GENOMIC DNA]</scope>
    <source>
        <strain evidence="3 4">KCTC 22033</strain>
    </source>
</reference>
<proteinExistence type="predicted"/>
<sequence>MPFFIRPWTPLGVPQKFVRSATAAIFAATLFAADFSALAQTGQTQGQPSLTLEAALQAAQKRSQALPAQDAAATAAREQAVAAGRLPDPMLRLSVDNLPVDGAKRFSLTEDFMTMRSVGLTQTFTREDKRRARSASFERQADTALAAREMELANLRRDTALAWFERYFQQQLVDILSAQRAEAKLQIASADAAYRAGRGSQADVFLARSAVARLDDRIRQAQAQLTNARTLLTRWIGDVAAESLGAPPSISQTRLTLPKPDARFDQHPDIAVLISKEAQAKAAAEVARQDKQADWSVSLMYGQRGPSFSNMASVVLSVPLQWDQANRQDRELAAKLAKVEQARAEREEMTRARRAQVQRWLDSWRSGVERMNEYDANLIPLSIDRSTAALAAYSGGKASLSSVIDARLSEVDTRLEKLRIEMQTADLWVELEYLMPEDSTASNTAAMKSNSSPGAQP</sequence>
<keyword evidence="4" id="KW-1185">Reference proteome</keyword>
<keyword evidence="1" id="KW-0175">Coiled coil</keyword>
<gene>
    <name evidence="3" type="ORF">HC248_02988</name>
</gene>
<dbReference type="EMBL" id="CP051461">
    <property type="protein sequence ID" value="QJC57658.1"/>
    <property type="molecule type" value="Genomic_DNA"/>
</dbReference>
<dbReference type="PANTHER" id="PTHR30203">
    <property type="entry name" value="OUTER MEMBRANE CATION EFFLUX PROTEIN"/>
    <property type="match status" value="1"/>
</dbReference>
<evidence type="ECO:0000313" key="3">
    <source>
        <dbReference type="EMBL" id="QJC57658.1"/>
    </source>
</evidence>
<evidence type="ECO:0000313" key="4">
    <source>
        <dbReference type="Proteomes" id="UP000502041"/>
    </source>
</evidence>
<dbReference type="AlphaFoldDB" id="A0A6H2HCQ7"/>
<evidence type="ECO:0000256" key="1">
    <source>
        <dbReference type="SAM" id="Coils"/>
    </source>
</evidence>
<dbReference type="InterPro" id="IPR010131">
    <property type="entry name" value="MdtP/NodT-like"/>
</dbReference>
<feature type="chain" id="PRO_5026213304" description="Cobalt-zinc-cadmium resistance protein CzcC" evidence="2">
    <location>
        <begin position="40"/>
        <end position="457"/>
    </location>
</feature>
<protein>
    <recommendedName>
        <fullName evidence="5">Cobalt-zinc-cadmium resistance protein CzcC</fullName>
    </recommendedName>
</protein>
<feature type="signal peptide" evidence="2">
    <location>
        <begin position="1"/>
        <end position="39"/>
    </location>
</feature>
<dbReference type="KEGG" id="pvac:HC248_02988"/>
<dbReference type="RefSeq" id="WP_168923143.1">
    <property type="nucleotide sequence ID" value="NZ_CP051461.1"/>
</dbReference>
<keyword evidence="2" id="KW-0732">Signal</keyword>
<name>A0A6H2HCQ7_9BURK</name>
<dbReference type="Proteomes" id="UP000502041">
    <property type="component" value="Chromosome"/>
</dbReference>
<evidence type="ECO:0008006" key="5">
    <source>
        <dbReference type="Google" id="ProtNLM"/>
    </source>
</evidence>
<dbReference type="GO" id="GO:0015562">
    <property type="term" value="F:efflux transmembrane transporter activity"/>
    <property type="evidence" value="ECO:0007669"/>
    <property type="project" value="InterPro"/>
</dbReference>
<evidence type="ECO:0000256" key="2">
    <source>
        <dbReference type="SAM" id="SignalP"/>
    </source>
</evidence>